<geneLocation type="plasmid" evidence="1">
    <name>pIMP-CF-15-288</name>
</geneLocation>
<gene>
    <name evidence="1" type="ORF">JJQ52_00310</name>
</gene>
<dbReference type="EMBL" id="CP068027">
    <property type="protein sequence ID" value="QQQ58163.1"/>
    <property type="molecule type" value="Genomic_DNA"/>
</dbReference>
<dbReference type="AlphaFoldDB" id="A0A7T8TIX5"/>
<name>A0A7T8TIX5_CITFR</name>
<organism evidence="1">
    <name type="scientific">Citrobacter freundii</name>
    <dbReference type="NCBI Taxonomy" id="546"/>
    <lineage>
        <taxon>Bacteria</taxon>
        <taxon>Pseudomonadati</taxon>
        <taxon>Pseudomonadota</taxon>
        <taxon>Gammaproteobacteria</taxon>
        <taxon>Enterobacterales</taxon>
        <taxon>Enterobacteriaceae</taxon>
        <taxon>Citrobacter</taxon>
        <taxon>Citrobacter freundii complex</taxon>
    </lineage>
</organism>
<keyword evidence="1" id="KW-0614">Plasmid</keyword>
<evidence type="ECO:0000313" key="1">
    <source>
        <dbReference type="EMBL" id="QQQ58163.1"/>
    </source>
</evidence>
<reference evidence="1" key="1">
    <citation type="submission" date="2021-01" db="EMBL/GenBank/DDBJ databases">
        <title>Molecular characteristics of IMP-4-producing CRE.</title>
        <authorList>
            <person name="Qin S."/>
            <person name="Liu W."/>
            <person name="Dong H."/>
        </authorList>
    </citation>
    <scope>NUCLEOTIDE SEQUENCE</scope>
    <source>
        <strain evidence="1">CF-15-288</strain>
        <plasmid evidence="1">pIMP-CF-15-288</plasmid>
    </source>
</reference>
<sequence length="123" mass="14417">MPRDIISRHRRALTRIIISRLDRTNDISQHYLKRATEGHFSEAICQLLTHLSAPFSPSPLAAARDSCHAVWRLFRSRLSGWTTSWHTCVNPHSLRHNTMCLPEGFSLLRLIVADFLWQWRMNR</sequence>
<protein>
    <submittedName>
        <fullName evidence="1">DUF2877 domain-containing protein</fullName>
    </submittedName>
</protein>
<proteinExistence type="predicted"/>
<accession>A0A7T8TIX5</accession>